<dbReference type="GO" id="GO:0044272">
    <property type="term" value="P:sulfur compound biosynthetic process"/>
    <property type="evidence" value="ECO:0007669"/>
    <property type="project" value="UniProtKB-ARBA"/>
</dbReference>
<dbReference type="GO" id="GO:0045333">
    <property type="term" value="P:cellular respiration"/>
    <property type="evidence" value="ECO:0007669"/>
    <property type="project" value="UniProtKB-ARBA"/>
</dbReference>
<keyword evidence="1" id="KW-0560">Oxidoreductase</keyword>
<organism evidence="3 4">
    <name type="scientific">Thermoproteota archaeon</name>
    <dbReference type="NCBI Taxonomy" id="2056631"/>
    <lineage>
        <taxon>Archaea</taxon>
        <taxon>Thermoproteota</taxon>
    </lineage>
</organism>
<dbReference type="Pfam" id="PF02775">
    <property type="entry name" value="TPP_enzyme_C"/>
    <property type="match status" value="1"/>
</dbReference>
<evidence type="ECO:0000313" key="3">
    <source>
        <dbReference type="EMBL" id="RLE51061.1"/>
    </source>
</evidence>
<dbReference type="CDD" id="cd03375">
    <property type="entry name" value="TPP_OGFOR"/>
    <property type="match status" value="1"/>
</dbReference>
<accession>A0A497EVP8</accession>
<dbReference type="EMBL" id="QMQY01000025">
    <property type="protein sequence ID" value="RLE51061.1"/>
    <property type="molecule type" value="Genomic_DNA"/>
</dbReference>
<protein>
    <submittedName>
        <fullName evidence="3">2-oxoacid:ferredoxin oxidoreductase subunit beta</fullName>
    </submittedName>
</protein>
<reference evidence="3 4" key="1">
    <citation type="submission" date="2018-06" db="EMBL/GenBank/DDBJ databases">
        <title>Extensive metabolic versatility and redundancy in microbially diverse, dynamic hydrothermal sediments.</title>
        <authorList>
            <person name="Dombrowski N."/>
            <person name="Teske A."/>
            <person name="Baker B.J."/>
        </authorList>
    </citation>
    <scope>NUCLEOTIDE SEQUENCE [LARGE SCALE GENOMIC DNA]</scope>
    <source>
        <strain evidence="3">B30_G17</strain>
    </source>
</reference>
<dbReference type="Gene3D" id="3.40.50.970">
    <property type="match status" value="1"/>
</dbReference>
<dbReference type="PANTHER" id="PTHR48084:SF1">
    <property type="entry name" value="2-OXOGLUTARATE SYNTHASE SUBUNIT KORB"/>
    <property type="match status" value="1"/>
</dbReference>
<dbReference type="PANTHER" id="PTHR48084">
    <property type="entry name" value="2-OXOGLUTARATE OXIDOREDUCTASE SUBUNIT KORB-RELATED"/>
    <property type="match status" value="1"/>
</dbReference>
<gene>
    <name evidence="3" type="ORF">DRJ21_00930</name>
</gene>
<evidence type="ECO:0000313" key="4">
    <source>
        <dbReference type="Proteomes" id="UP000281962"/>
    </source>
</evidence>
<sequence>MSAKNIHPLDNLLRVERLPHIWCPGCGIGIALNCFLRAIDELNIDMNKVAFVSGIGCSGRAAGYVNCDSFHTTHGRAIPLAMGIKVARPDLHVVVFSGDGDLFAIGGNHFIHAARRNMDLLVICINNFNYGMTGGQVGPTTPFKSYTTTSPYGNIEHPFNLVHLAAAAGAVYVARWTVAHPIQLTKSIEKGLKKRGFAFIEVIAPCITLFARYNKLGPASEIMTYLKRNSVIRNYIDPLKAEVNVKGKIVVGEFIDTERPDFISELYKLIEEKAGVKIKSLVST</sequence>
<evidence type="ECO:0000256" key="1">
    <source>
        <dbReference type="ARBA" id="ARBA00023002"/>
    </source>
</evidence>
<dbReference type="GO" id="GO:0006082">
    <property type="term" value="P:organic acid metabolic process"/>
    <property type="evidence" value="ECO:0007669"/>
    <property type="project" value="UniProtKB-ARBA"/>
</dbReference>
<evidence type="ECO:0000259" key="2">
    <source>
        <dbReference type="Pfam" id="PF02775"/>
    </source>
</evidence>
<comment type="caution">
    <text evidence="3">The sequence shown here is derived from an EMBL/GenBank/DDBJ whole genome shotgun (WGS) entry which is preliminary data.</text>
</comment>
<dbReference type="InterPro" id="IPR051457">
    <property type="entry name" value="2-oxoacid:Fd_oxidoreductase"/>
</dbReference>
<name>A0A497EVP8_9CREN</name>
<dbReference type="InterPro" id="IPR029061">
    <property type="entry name" value="THDP-binding"/>
</dbReference>
<dbReference type="GO" id="GO:0030976">
    <property type="term" value="F:thiamine pyrophosphate binding"/>
    <property type="evidence" value="ECO:0007669"/>
    <property type="project" value="InterPro"/>
</dbReference>
<dbReference type="GO" id="GO:0016625">
    <property type="term" value="F:oxidoreductase activity, acting on the aldehyde or oxo group of donors, iron-sulfur protein as acceptor"/>
    <property type="evidence" value="ECO:0007669"/>
    <property type="project" value="UniProtKB-ARBA"/>
</dbReference>
<dbReference type="AlphaFoldDB" id="A0A497EVP8"/>
<dbReference type="InterPro" id="IPR011766">
    <property type="entry name" value="TPP_enzyme_TPP-bd"/>
</dbReference>
<dbReference type="Proteomes" id="UP000281962">
    <property type="component" value="Unassembled WGS sequence"/>
</dbReference>
<feature type="domain" description="Thiamine pyrophosphate enzyme TPP-binding" evidence="2">
    <location>
        <begin position="55"/>
        <end position="202"/>
    </location>
</feature>
<proteinExistence type="predicted"/>
<dbReference type="SUPFAM" id="SSF52518">
    <property type="entry name" value="Thiamin diphosphate-binding fold (THDP-binding)"/>
    <property type="match status" value="1"/>
</dbReference>